<dbReference type="EMBL" id="QPKB01000004">
    <property type="protein sequence ID" value="RWR83305.1"/>
    <property type="molecule type" value="Genomic_DNA"/>
</dbReference>
<accession>A0A443NXP8</accession>
<evidence type="ECO:0000313" key="1">
    <source>
        <dbReference type="EMBL" id="RWR83305.1"/>
    </source>
</evidence>
<gene>
    <name evidence="1" type="ORF">CKAN_01205700</name>
</gene>
<dbReference type="Proteomes" id="UP000283530">
    <property type="component" value="Unassembled WGS sequence"/>
</dbReference>
<keyword evidence="2" id="KW-1185">Reference proteome</keyword>
<evidence type="ECO:0000313" key="2">
    <source>
        <dbReference type="Proteomes" id="UP000283530"/>
    </source>
</evidence>
<sequence>MYADCTPAQAVLATTPVVLTIRAFNGNMRNNLGTYWIRTIRERVLLERLAVEYFTTGITHQITNCNKKKKERNKNEMTE</sequence>
<organism evidence="1 2">
    <name type="scientific">Cinnamomum micranthum f. kanehirae</name>
    <dbReference type="NCBI Taxonomy" id="337451"/>
    <lineage>
        <taxon>Eukaryota</taxon>
        <taxon>Viridiplantae</taxon>
        <taxon>Streptophyta</taxon>
        <taxon>Embryophyta</taxon>
        <taxon>Tracheophyta</taxon>
        <taxon>Spermatophyta</taxon>
        <taxon>Magnoliopsida</taxon>
        <taxon>Magnoliidae</taxon>
        <taxon>Laurales</taxon>
        <taxon>Lauraceae</taxon>
        <taxon>Cinnamomum</taxon>
    </lineage>
</organism>
<proteinExistence type="predicted"/>
<protein>
    <submittedName>
        <fullName evidence="1">Uncharacterized protein</fullName>
    </submittedName>
</protein>
<reference evidence="1 2" key="1">
    <citation type="journal article" date="2019" name="Nat. Plants">
        <title>Stout camphor tree genome fills gaps in understanding of flowering plant genome evolution.</title>
        <authorList>
            <person name="Chaw S.M."/>
            <person name="Liu Y.C."/>
            <person name="Wu Y.W."/>
            <person name="Wang H.Y."/>
            <person name="Lin C.I."/>
            <person name="Wu C.S."/>
            <person name="Ke H.M."/>
            <person name="Chang L.Y."/>
            <person name="Hsu C.Y."/>
            <person name="Yang H.T."/>
            <person name="Sudianto E."/>
            <person name="Hsu M.H."/>
            <person name="Wu K.P."/>
            <person name="Wang L.N."/>
            <person name="Leebens-Mack J.H."/>
            <person name="Tsai I.J."/>
        </authorList>
    </citation>
    <scope>NUCLEOTIDE SEQUENCE [LARGE SCALE GENOMIC DNA]</scope>
    <source>
        <strain evidence="2">cv. Chaw 1501</strain>
        <tissue evidence="1">Young leaves</tissue>
    </source>
</reference>
<dbReference type="AlphaFoldDB" id="A0A443NXP8"/>
<comment type="caution">
    <text evidence="1">The sequence shown here is derived from an EMBL/GenBank/DDBJ whole genome shotgun (WGS) entry which is preliminary data.</text>
</comment>
<name>A0A443NXP8_9MAGN</name>